<accession>A0A518HYE2</accession>
<dbReference type="EMBL" id="CP037423">
    <property type="protein sequence ID" value="QDV45794.1"/>
    <property type="molecule type" value="Genomic_DNA"/>
</dbReference>
<proteinExistence type="predicted"/>
<reference evidence="1 2" key="1">
    <citation type="submission" date="2019-03" db="EMBL/GenBank/DDBJ databases">
        <title>Deep-cultivation of Planctomycetes and their phenomic and genomic characterization uncovers novel biology.</title>
        <authorList>
            <person name="Wiegand S."/>
            <person name="Jogler M."/>
            <person name="Boedeker C."/>
            <person name="Pinto D."/>
            <person name="Vollmers J."/>
            <person name="Rivas-Marin E."/>
            <person name="Kohn T."/>
            <person name="Peeters S.H."/>
            <person name="Heuer A."/>
            <person name="Rast P."/>
            <person name="Oberbeckmann S."/>
            <person name="Bunk B."/>
            <person name="Jeske O."/>
            <person name="Meyerdierks A."/>
            <person name="Storesund J.E."/>
            <person name="Kallscheuer N."/>
            <person name="Luecker S."/>
            <person name="Lage O.M."/>
            <person name="Pohl T."/>
            <person name="Merkel B.J."/>
            <person name="Hornburger P."/>
            <person name="Mueller R.-W."/>
            <person name="Bruemmer F."/>
            <person name="Labrenz M."/>
            <person name="Spormann A.M."/>
            <person name="Op den Camp H."/>
            <person name="Overmann J."/>
            <person name="Amann R."/>
            <person name="Jetten M.S.M."/>
            <person name="Mascher T."/>
            <person name="Medema M.H."/>
            <person name="Devos D.P."/>
            <person name="Kaster A.-K."/>
            <person name="Ovreas L."/>
            <person name="Rohde M."/>
            <person name="Galperin M.Y."/>
            <person name="Jogler C."/>
        </authorList>
    </citation>
    <scope>NUCLEOTIDE SEQUENCE [LARGE SCALE GENOMIC DNA]</scope>
    <source>
        <strain evidence="1 2">Enr13</strain>
    </source>
</reference>
<dbReference type="AlphaFoldDB" id="A0A518HYE2"/>
<dbReference type="KEGG" id="snep:Enr13x_56970"/>
<organism evidence="1 2">
    <name type="scientific">Stieleria neptunia</name>
    <dbReference type="NCBI Taxonomy" id="2527979"/>
    <lineage>
        <taxon>Bacteria</taxon>
        <taxon>Pseudomonadati</taxon>
        <taxon>Planctomycetota</taxon>
        <taxon>Planctomycetia</taxon>
        <taxon>Pirellulales</taxon>
        <taxon>Pirellulaceae</taxon>
        <taxon>Stieleria</taxon>
    </lineage>
</organism>
<evidence type="ECO:0000313" key="2">
    <source>
        <dbReference type="Proteomes" id="UP000319004"/>
    </source>
</evidence>
<dbReference type="OrthoDB" id="242862at2"/>
<dbReference type="RefSeq" id="WP_145390043.1">
    <property type="nucleotide sequence ID" value="NZ_CP037423.1"/>
</dbReference>
<gene>
    <name evidence="1" type="ORF">Enr13x_56970</name>
</gene>
<dbReference type="Proteomes" id="UP000319004">
    <property type="component" value="Chromosome"/>
</dbReference>
<name>A0A518HYE2_9BACT</name>
<sequence>MRMATLTALWMIVSGAIATGEDYETLKQFYRYRAGTFEFEVGTDGQGTLKMQGPVFTWTGLDYQEFRDTAAPNSGDVFVWTLNGRAVVVGGVLSQPIGAGREVYHEFQALIDTPPMPIRSPTKWGELWSPVGVKLRSIPQVPVPARGSDRAARRQRGVQMRGLARQFTAETRSATTGKIQSLKLQPNAVFRLDASALQNANSSVLDGCLFIFTNQLGTDPELTLLIECHKTEDGLIWKYAPGSLAFQELWLKHKGKSVWHLPNYLEHPGEGNFVSSLSHANVSMREIKQEMQP</sequence>
<keyword evidence="2" id="KW-1185">Reference proteome</keyword>
<evidence type="ECO:0000313" key="1">
    <source>
        <dbReference type="EMBL" id="QDV45794.1"/>
    </source>
</evidence>
<protein>
    <submittedName>
        <fullName evidence="1">Uncharacterized protein</fullName>
    </submittedName>
</protein>